<proteinExistence type="predicted"/>
<feature type="transmembrane region" description="Helical" evidence="1">
    <location>
        <begin position="12"/>
        <end position="30"/>
    </location>
</feature>
<reference evidence="2" key="1">
    <citation type="journal article" date="2020" name="Nature">
        <title>Giant virus diversity and host interactions through global metagenomics.</title>
        <authorList>
            <person name="Schulz F."/>
            <person name="Roux S."/>
            <person name="Paez-Espino D."/>
            <person name="Jungbluth S."/>
            <person name="Walsh D.A."/>
            <person name="Denef V.J."/>
            <person name="McMahon K.D."/>
            <person name="Konstantinidis K.T."/>
            <person name="Eloe-Fadrosh E.A."/>
            <person name="Kyrpides N.C."/>
            <person name="Woyke T."/>
        </authorList>
    </citation>
    <scope>NUCLEOTIDE SEQUENCE</scope>
    <source>
        <strain evidence="2">GVMAG-S-ERX556101-89</strain>
    </source>
</reference>
<keyword evidence="1" id="KW-1133">Transmembrane helix</keyword>
<keyword evidence="1" id="KW-0472">Membrane</keyword>
<evidence type="ECO:0000313" key="2">
    <source>
        <dbReference type="EMBL" id="QHT38463.1"/>
    </source>
</evidence>
<evidence type="ECO:0000256" key="1">
    <source>
        <dbReference type="SAM" id="Phobius"/>
    </source>
</evidence>
<feature type="transmembrane region" description="Helical" evidence="1">
    <location>
        <begin position="74"/>
        <end position="91"/>
    </location>
</feature>
<feature type="transmembrane region" description="Helical" evidence="1">
    <location>
        <begin position="206"/>
        <end position="225"/>
    </location>
</feature>
<feature type="transmembrane region" description="Helical" evidence="1">
    <location>
        <begin position="232"/>
        <end position="249"/>
    </location>
</feature>
<name>A0A6C0FCV7_9ZZZZ</name>
<feature type="transmembrane region" description="Helical" evidence="1">
    <location>
        <begin position="42"/>
        <end position="62"/>
    </location>
</feature>
<feature type="transmembrane region" description="Helical" evidence="1">
    <location>
        <begin position="338"/>
        <end position="359"/>
    </location>
</feature>
<feature type="transmembrane region" description="Helical" evidence="1">
    <location>
        <begin position="387"/>
        <end position="408"/>
    </location>
</feature>
<feature type="transmembrane region" description="Helical" evidence="1">
    <location>
        <begin position="305"/>
        <end position="326"/>
    </location>
</feature>
<organism evidence="2">
    <name type="scientific">viral metagenome</name>
    <dbReference type="NCBI Taxonomy" id="1070528"/>
    <lineage>
        <taxon>unclassified sequences</taxon>
        <taxon>metagenomes</taxon>
        <taxon>organismal metagenomes</taxon>
    </lineage>
</organism>
<protein>
    <submittedName>
        <fullName evidence="2">Uncharacterized protein</fullName>
    </submittedName>
</protein>
<feature type="transmembrane region" description="Helical" evidence="1">
    <location>
        <begin position="129"/>
        <end position="147"/>
    </location>
</feature>
<accession>A0A6C0FCV7</accession>
<sequence length="417" mass="46133">MKEVNKSANLVAYCVVVFAATLGFFSLSFFDESFDEDWYRENSAVITAGAIIFCLVSMGYYFKNAGGGGFIDSRIVLFIAILGYLFDWVSLTNDITRFTEEDKYNWGGKQTSFVTGQSGRLNSTITGNGAMIADVLVLYSTSSILFGSKCKECYKSFNYNGILICLMVGLILWSRYLIKKYPQIEEDDIDGSKIEGTLKINTAEKLVPYLVGIQMLFLLLSFANVFAVKSQVLLHISLAIIGGLAIYILNATESKLNLIYSEGSGSGFGSGSGSMGSIRLLRAYRKPSSIIPYLLYGNNMTRARFNGIVIFLNILLGWQNFWYGYYNDIEVKARNVTMAYNMITTFITDLVVPSVLNFINTNGQLAIDADDLKIPRDFDSDGNVEGFGTMTGLMLVILFVIFAGISILEKKIAVKVG</sequence>
<keyword evidence="1" id="KW-0812">Transmembrane</keyword>
<feature type="transmembrane region" description="Helical" evidence="1">
    <location>
        <begin position="159"/>
        <end position="178"/>
    </location>
</feature>
<dbReference type="AlphaFoldDB" id="A0A6C0FCV7"/>
<dbReference type="EMBL" id="MN738830">
    <property type="protein sequence ID" value="QHT38463.1"/>
    <property type="molecule type" value="Genomic_DNA"/>
</dbReference>